<comment type="caution">
    <text evidence="2">The sequence shown here is derived from an EMBL/GenBank/DDBJ whole genome shotgun (WGS) entry which is preliminary data.</text>
</comment>
<dbReference type="AlphaFoldDB" id="A0A5D3AVM0"/>
<evidence type="ECO:0000256" key="1">
    <source>
        <dbReference type="SAM" id="MobiDB-lite"/>
    </source>
</evidence>
<sequence>MAVSVSPKHPAPFTYDSTSVVAYLSSDSDSDSESESSIPLGLLQTGKRKAHTGFDACNKASPRSIKQPMTYKKPKLVIDISTGVSLAGGVDAPHRPTPVEGLLHGLDFETPGSLPLKQAQPYPATTCLPQPARGPPTLEPSKVEPGVPPSPLHGYLSLSGPAQDEEAKDTSVPKSAPELLFMPCSPSPEPSLSPGSSTPHVAQRHVASQMLFDSIGSSSTRAPSIVEVQDSSSSSEAMSPTAEIAKAAPIIKLPSRLSRDSKYWRRAKVVLPLDPAKRQMLIQKGLYACRHSSPSVPLLVRHVLRTHENTFVEPRQFTSGTSTRAWESLLTGRPPTLPKSLPSYLVTTPLVSGSAPEDEDDVEELRDKVLELCTTPDDPVLAAWAEEDEDAKMKPMMEATGQGEQSLSQNWITTSTCLQNDTPTGSRESSVTQARILRE</sequence>
<evidence type="ECO:0000313" key="2">
    <source>
        <dbReference type="EMBL" id="TYJ54291.1"/>
    </source>
</evidence>
<gene>
    <name evidence="2" type="ORF">B9479_005050</name>
</gene>
<feature type="region of interest" description="Disordered" evidence="1">
    <location>
        <begin position="121"/>
        <end position="202"/>
    </location>
</feature>
<organism evidence="2 3">
    <name type="scientific">Cryptococcus floricola</name>
    <dbReference type="NCBI Taxonomy" id="2591691"/>
    <lineage>
        <taxon>Eukaryota</taxon>
        <taxon>Fungi</taxon>
        <taxon>Dikarya</taxon>
        <taxon>Basidiomycota</taxon>
        <taxon>Agaricomycotina</taxon>
        <taxon>Tremellomycetes</taxon>
        <taxon>Tremellales</taxon>
        <taxon>Cryptococcaceae</taxon>
        <taxon>Cryptococcus</taxon>
    </lineage>
</organism>
<protein>
    <submittedName>
        <fullName evidence="2">Uncharacterized protein</fullName>
    </submittedName>
</protein>
<feature type="region of interest" description="Disordered" evidence="1">
    <location>
        <begin position="219"/>
        <end position="240"/>
    </location>
</feature>
<keyword evidence="3" id="KW-1185">Reference proteome</keyword>
<dbReference type="EMBL" id="NIDF01000064">
    <property type="protein sequence ID" value="TYJ54291.1"/>
    <property type="molecule type" value="Genomic_DNA"/>
</dbReference>
<feature type="region of interest" description="Disordered" evidence="1">
    <location>
        <begin position="416"/>
        <end position="439"/>
    </location>
</feature>
<accession>A0A5D3AVM0</accession>
<feature type="compositionally biased region" description="Polar residues" evidence="1">
    <location>
        <begin position="416"/>
        <end position="433"/>
    </location>
</feature>
<reference evidence="2 3" key="1">
    <citation type="submission" date="2017-05" db="EMBL/GenBank/DDBJ databases">
        <title>The Genome Sequence of Tsuchiyaea wingfieldii DSM 27421.</title>
        <authorList>
            <person name="Cuomo C."/>
            <person name="Passer A."/>
            <person name="Billmyre B."/>
            <person name="Heitman J."/>
        </authorList>
    </citation>
    <scope>NUCLEOTIDE SEQUENCE [LARGE SCALE GENOMIC DNA]</scope>
    <source>
        <strain evidence="2 3">DSM 27421</strain>
    </source>
</reference>
<evidence type="ECO:0000313" key="3">
    <source>
        <dbReference type="Proteomes" id="UP000322245"/>
    </source>
</evidence>
<name>A0A5D3AVM0_9TREE</name>
<proteinExistence type="predicted"/>
<dbReference type="Proteomes" id="UP000322245">
    <property type="component" value="Unassembled WGS sequence"/>
</dbReference>